<comment type="caution">
    <text evidence="2">The sequence shown here is derived from an EMBL/GenBank/DDBJ whole genome shotgun (WGS) entry which is preliminary data.</text>
</comment>
<evidence type="ECO:0000256" key="1">
    <source>
        <dbReference type="SAM" id="MobiDB-lite"/>
    </source>
</evidence>
<dbReference type="EMBL" id="AMZH03010194">
    <property type="protein sequence ID" value="RRT55196.1"/>
    <property type="molecule type" value="Genomic_DNA"/>
</dbReference>
<accession>A0A426YTW6</accession>
<organism evidence="2 3">
    <name type="scientific">Ensete ventricosum</name>
    <name type="common">Abyssinian banana</name>
    <name type="synonym">Musa ensete</name>
    <dbReference type="NCBI Taxonomy" id="4639"/>
    <lineage>
        <taxon>Eukaryota</taxon>
        <taxon>Viridiplantae</taxon>
        <taxon>Streptophyta</taxon>
        <taxon>Embryophyta</taxon>
        <taxon>Tracheophyta</taxon>
        <taxon>Spermatophyta</taxon>
        <taxon>Magnoliopsida</taxon>
        <taxon>Liliopsida</taxon>
        <taxon>Zingiberales</taxon>
        <taxon>Musaceae</taxon>
        <taxon>Ensete</taxon>
    </lineage>
</organism>
<feature type="region of interest" description="Disordered" evidence="1">
    <location>
        <begin position="95"/>
        <end position="125"/>
    </location>
</feature>
<protein>
    <submittedName>
        <fullName evidence="2">Uncharacterized protein</fullName>
    </submittedName>
</protein>
<gene>
    <name evidence="2" type="ORF">B296_00042405</name>
</gene>
<dbReference type="AlphaFoldDB" id="A0A426YTW6"/>
<name>A0A426YTW6_ENSVE</name>
<evidence type="ECO:0000313" key="3">
    <source>
        <dbReference type="Proteomes" id="UP000287651"/>
    </source>
</evidence>
<proteinExistence type="predicted"/>
<evidence type="ECO:0000313" key="2">
    <source>
        <dbReference type="EMBL" id="RRT55196.1"/>
    </source>
</evidence>
<sequence length="125" mass="14205">MRARWPNFEVFRVGLGRPASSIGVREGSLASPIGEGVAMKENETLKVEPPKKSIEDYKKLAGFRWGLHRMDQVSYEYGYRVALAWFQARHPDLGVNDDPFTERPEDSLVSMETQQSFDDSIPLES</sequence>
<dbReference type="Proteomes" id="UP000287651">
    <property type="component" value="Unassembled WGS sequence"/>
</dbReference>
<reference evidence="2 3" key="1">
    <citation type="journal article" date="2014" name="Agronomy (Basel)">
        <title>A Draft Genome Sequence for Ensete ventricosum, the Drought-Tolerant Tree Against Hunger.</title>
        <authorList>
            <person name="Harrison J."/>
            <person name="Moore K.A."/>
            <person name="Paszkiewicz K."/>
            <person name="Jones T."/>
            <person name="Grant M."/>
            <person name="Ambacheew D."/>
            <person name="Muzemil S."/>
            <person name="Studholme D.J."/>
        </authorList>
    </citation>
    <scope>NUCLEOTIDE SEQUENCE [LARGE SCALE GENOMIC DNA]</scope>
</reference>